<dbReference type="Pfam" id="PF00675">
    <property type="entry name" value="Peptidase_M16"/>
    <property type="match status" value="1"/>
</dbReference>
<dbReference type="Pfam" id="PF05193">
    <property type="entry name" value="Peptidase_M16_C"/>
    <property type="match status" value="1"/>
</dbReference>
<dbReference type="Proteomes" id="UP000279422">
    <property type="component" value="Unassembled WGS sequence"/>
</dbReference>
<evidence type="ECO:0008006" key="8">
    <source>
        <dbReference type="Google" id="ProtNLM"/>
    </source>
</evidence>
<evidence type="ECO:0000313" key="6">
    <source>
        <dbReference type="EMBL" id="RLE06746.1"/>
    </source>
</evidence>
<feature type="coiled-coil region" evidence="3">
    <location>
        <begin position="302"/>
        <end position="329"/>
    </location>
</feature>
<sequence>MFKRFVEKNGLRVVIRPMRDTRATSVFVLVGVGSRYETKKNMGASHFLEHMLFKGTRKRPNSLAIASEIDNVGGSFNGFTGKEFTGFYVKVASKHLPLAIEVLSDIICHSKFEEEEIERERRVILEEINSIHDTPDEYILKLYFSLLYGDHPLGWDIVKTREKVKTLTRDDLVRFWRRYYTPDNLVISVAGRAEAEKVLSLIRKYLGGMNGKKEDGWLRIEENQTGPEFKVNLRKIDQVHLCLGVRTFIHASHRDRYALQVLNIILGGNSSSRLFIKVREKLGLAYAIDSGYETFLDTGTFLVQAAVDLKNTEKAIKAILEEFKQIRDKAVSIEELKRAKNYLMGKIALSLENSSGVAYSFGKQELLLRKIESPDETIRKIRKVTRKDIRRVAEKIFQEKNLNLALLGPVEKDKNWDEVLKL</sequence>
<organism evidence="6 7">
    <name type="scientific">Aerophobetes bacterium</name>
    <dbReference type="NCBI Taxonomy" id="2030807"/>
    <lineage>
        <taxon>Bacteria</taxon>
        <taxon>Candidatus Aerophobota</taxon>
    </lineage>
</organism>
<protein>
    <recommendedName>
        <fullName evidence="8">Insulinase family protein</fullName>
    </recommendedName>
</protein>
<comment type="caution">
    <text evidence="6">The sequence shown here is derived from an EMBL/GenBank/DDBJ whole genome shotgun (WGS) entry which is preliminary data.</text>
</comment>
<dbReference type="EMBL" id="QMPZ01000230">
    <property type="protein sequence ID" value="RLE06746.1"/>
    <property type="molecule type" value="Genomic_DNA"/>
</dbReference>
<evidence type="ECO:0000256" key="3">
    <source>
        <dbReference type="SAM" id="Coils"/>
    </source>
</evidence>
<dbReference type="InterPro" id="IPR050361">
    <property type="entry name" value="MPP/UQCRC_Complex"/>
</dbReference>
<feature type="domain" description="Peptidase M16 N-terminal" evidence="4">
    <location>
        <begin position="13"/>
        <end position="160"/>
    </location>
</feature>
<evidence type="ECO:0000256" key="2">
    <source>
        <dbReference type="RuleBase" id="RU004447"/>
    </source>
</evidence>
<dbReference type="InterPro" id="IPR011249">
    <property type="entry name" value="Metalloenz_LuxS/M16"/>
</dbReference>
<dbReference type="PANTHER" id="PTHR11851">
    <property type="entry name" value="METALLOPROTEASE"/>
    <property type="match status" value="1"/>
</dbReference>
<feature type="domain" description="Peptidase M16 C-terminal" evidence="5">
    <location>
        <begin position="167"/>
        <end position="342"/>
    </location>
</feature>
<dbReference type="GO" id="GO:0046872">
    <property type="term" value="F:metal ion binding"/>
    <property type="evidence" value="ECO:0007669"/>
    <property type="project" value="InterPro"/>
</dbReference>
<proteinExistence type="inferred from homology"/>
<dbReference type="AlphaFoldDB" id="A0A497E1D3"/>
<comment type="similarity">
    <text evidence="1 2">Belongs to the peptidase M16 family.</text>
</comment>
<dbReference type="InterPro" id="IPR007863">
    <property type="entry name" value="Peptidase_M16_C"/>
</dbReference>
<dbReference type="PANTHER" id="PTHR11851:SF49">
    <property type="entry name" value="MITOCHONDRIAL-PROCESSING PEPTIDASE SUBUNIT ALPHA"/>
    <property type="match status" value="1"/>
</dbReference>
<name>A0A497E1D3_UNCAE</name>
<evidence type="ECO:0000256" key="1">
    <source>
        <dbReference type="ARBA" id="ARBA00007261"/>
    </source>
</evidence>
<dbReference type="GO" id="GO:0004222">
    <property type="term" value="F:metalloendopeptidase activity"/>
    <property type="evidence" value="ECO:0007669"/>
    <property type="project" value="InterPro"/>
</dbReference>
<reference evidence="6 7" key="1">
    <citation type="submission" date="2018-06" db="EMBL/GenBank/DDBJ databases">
        <title>Extensive metabolic versatility and redundancy in microbially diverse, dynamic hydrothermal sediments.</title>
        <authorList>
            <person name="Dombrowski N."/>
            <person name="Teske A."/>
            <person name="Baker B.J."/>
        </authorList>
    </citation>
    <scope>NUCLEOTIDE SEQUENCE [LARGE SCALE GENOMIC DNA]</scope>
    <source>
        <strain evidence="6">B47_G16</strain>
    </source>
</reference>
<evidence type="ECO:0000259" key="4">
    <source>
        <dbReference type="Pfam" id="PF00675"/>
    </source>
</evidence>
<accession>A0A497E1D3</accession>
<keyword evidence="3" id="KW-0175">Coiled coil</keyword>
<dbReference type="GO" id="GO:0006508">
    <property type="term" value="P:proteolysis"/>
    <property type="evidence" value="ECO:0007669"/>
    <property type="project" value="InterPro"/>
</dbReference>
<gene>
    <name evidence="6" type="ORF">DRJ00_09240</name>
</gene>
<evidence type="ECO:0000259" key="5">
    <source>
        <dbReference type="Pfam" id="PF05193"/>
    </source>
</evidence>
<dbReference type="InterPro" id="IPR001431">
    <property type="entry name" value="Pept_M16_Zn_BS"/>
</dbReference>
<dbReference type="SUPFAM" id="SSF63411">
    <property type="entry name" value="LuxS/MPP-like metallohydrolase"/>
    <property type="match status" value="2"/>
</dbReference>
<evidence type="ECO:0000313" key="7">
    <source>
        <dbReference type="Proteomes" id="UP000279422"/>
    </source>
</evidence>
<dbReference type="PROSITE" id="PS00143">
    <property type="entry name" value="INSULINASE"/>
    <property type="match status" value="1"/>
</dbReference>
<dbReference type="InterPro" id="IPR011765">
    <property type="entry name" value="Pept_M16_N"/>
</dbReference>
<dbReference type="Gene3D" id="3.30.830.10">
    <property type="entry name" value="Metalloenzyme, LuxS/M16 peptidase-like"/>
    <property type="match status" value="2"/>
</dbReference>